<dbReference type="InParanoid" id="A0A1Y2C5X9"/>
<gene>
    <name evidence="1" type="ORF">BCR35DRAFT_311274</name>
</gene>
<organism evidence="1 2">
    <name type="scientific">Leucosporidium creatinivorum</name>
    <dbReference type="NCBI Taxonomy" id="106004"/>
    <lineage>
        <taxon>Eukaryota</taxon>
        <taxon>Fungi</taxon>
        <taxon>Dikarya</taxon>
        <taxon>Basidiomycota</taxon>
        <taxon>Pucciniomycotina</taxon>
        <taxon>Microbotryomycetes</taxon>
        <taxon>Leucosporidiales</taxon>
        <taxon>Leucosporidium</taxon>
    </lineage>
</organism>
<evidence type="ECO:0000313" key="2">
    <source>
        <dbReference type="Proteomes" id="UP000193467"/>
    </source>
</evidence>
<dbReference type="EMBL" id="MCGR01000132">
    <property type="protein sequence ID" value="ORY42448.1"/>
    <property type="molecule type" value="Genomic_DNA"/>
</dbReference>
<name>A0A1Y2C5X9_9BASI</name>
<reference evidence="1 2" key="1">
    <citation type="submission" date="2016-07" db="EMBL/GenBank/DDBJ databases">
        <title>Pervasive Adenine N6-methylation of Active Genes in Fungi.</title>
        <authorList>
            <consortium name="DOE Joint Genome Institute"/>
            <person name="Mondo S.J."/>
            <person name="Dannebaum R.O."/>
            <person name="Kuo R.C."/>
            <person name="Labutti K."/>
            <person name="Haridas S."/>
            <person name="Kuo A."/>
            <person name="Salamov A."/>
            <person name="Ahrendt S.R."/>
            <person name="Lipzen A."/>
            <person name="Sullivan W."/>
            <person name="Andreopoulos W.B."/>
            <person name="Clum A."/>
            <person name="Lindquist E."/>
            <person name="Daum C."/>
            <person name="Ramamoorthy G.K."/>
            <person name="Gryganskyi A."/>
            <person name="Culley D."/>
            <person name="Magnuson J.K."/>
            <person name="James T.Y."/>
            <person name="O'Malley M.A."/>
            <person name="Stajich J.E."/>
            <person name="Spatafora J.W."/>
            <person name="Visel A."/>
            <person name="Grigoriev I.V."/>
        </authorList>
    </citation>
    <scope>NUCLEOTIDE SEQUENCE [LARGE SCALE GENOMIC DNA]</scope>
    <source>
        <strain evidence="1 2">62-1032</strain>
    </source>
</reference>
<accession>A0A1Y2C5X9</accession>
<protein>
    <submittedName>
        <fullName evidence="1">Uncharacterized protein</fullName>
    </submittedName>
</protein>
<sequence>MSAKCSSPPSLATFSSLSTLKLHPRKALAHAALVDYYDKERSNDIILECRTPVASFSLWNSSRCARAVVDRRERRRHSIGFA</sequence>
<proteinExistence type="predicted"/>
<dbReference type="AlphaFoldDB" id="A0A1Y2C5X9"/>
<evidence type="ECO:0000313" key="1">
    <source>
        <dbReference type="EMBL" id="ORY42448.1"/>
    </source>
</evidence>
<keyword evidence="2" id="KW-1185">Reference proteome</keyword>
<dbReference type="Proteomes" id="UP000193467">
    <property type="component" value="Unassembled WGS sequence"/>
</dbReference>
<comment type="caution">
    <text evidence="1">The sequence shown here is derived from an EMBL/GenBank/DDBJ whole genome shotgun (WGS) entry which is preliminary data.</text>
</comment>